<dbReference type="OrthoDB" id="421226at2759"/>
<dbReference type="InterPro" id="IPR001810">
    <property type="entry name" value="F-box_dom"/>
</dbReference>
<reference evidence="3" key="1">
    <citation type="submission" date="2013-08" db="EMBL/GenBank/DDBJ databases">
        <title>Gene expansion shapes genome architecture in the human pathogen Lichtheimia corymbifera: an evolutionary genomics analysis in the ancient terrestrial Mucorales (Mucoromycotina).</title>
        <authorList>
            <person name="Schwartze V.U."/>
            <person name="Winter S."/>
            <person name="Shelest E."/>
            <person name="Marcet-Houben M."/>
            <person name="Horn F."/>
            <person name="Wehner S."/>
            <person name="Hoffmann K."/>
            <person name="Riege K."/>
            <person name="Sammeth M."/>
            <person name="Nowrousian M."/>
            <person name="Valiante V."/>
            <person name="Linde J."/>
            <person name="Jacobsen I.D."/>
            <person name="Marz M."/>
            <person name="Brakhage A.A."/>
            <person name="Gabaldon T."/>
            <person name="Bocker S."/>
            <person name="Voigt K."/>
        </authorList>
    </citation>
    <scope>NUCLEOTIDE SEQUENCE [LARGE SCALE GENOMIC DNA]</scope>
    <source>
        <strain evidence="3">FSU 9682</strain>
    </source>
</reference>
<dbReference type="VEuPathDB" id="FungiDB:LCOR_04315.1"/>
<name>A0A068RTE4_9FUNG</name>
<dbReference type="AlphaFoldDB" id="A0A068RTE4"/>
<feature type="compositionally biased region" description="Acidic residues" evidence="1">
    <location>
        <begin position="217"/>
        <end position="231"/>
    </location>
</feature>
<feature type="domain" description="F-box" evidence="2">
    <location>
        <begin position="51"/>
        <end position="81"/>
    </location>
</feature>
<evidence type="ECO:0000259" key="2">
    <source>
        <dbReference type="Pfam" id="PF00646"/>
    </source>
</evidence>
<dbReference type="Proteomes" id="UP000027586">
    <property type="component" value="Unassembled WGS sequence"/>
</dbReference>
<evidence type="ECO:0000256" key="1">
    <source>
        <dbReference type="SAM" id="MobiDB-lite"/>
    </source>
</evidence>
<comment type="caution">
    <text evidence="3">The sequence shown here is derived from an EMBL/GenBank/DDBJ whole genome shotgun (WGS) entry which is preliminary data.</text>
</comment>
<dbReference type="GO" id="GO:0031146">
    <property type="term" value="P:SCF-dependent proteasomal ubiquitin-dependent protein catabolic process"/>
    <property type="evidence" value="ECO:0007669"/>
    <property type="project" value="TreeGrafter"/>
</dbReference>
<protein>
    <recommendedName>
        <fullName evidence="2">F-box domain-containing protein</fullName>
    </recommendedName>
</protein>
<dbReference type="Pfam" id="PF00646">
    <property type="entry name" value="F-box"/>
    <property type="match status" value="1"/>
</dbReference>
<dbReference type="InterPro" id="IPR006553">
    <property type="entry name" value="Leu-rich_rpt_Cys-con_subtyp"/>
</dbReference>
<dbReference type="SUPFAM" id="SSF81383">
    <property type="entry name" value="F-box domain"/>
    <property type="match status" value="1"/>
</dbReference>
<dbReference type="EMBL" id="CBTN010000015">
    <property type="protein sequence ID" value="CDH52882.1"/>
    <property type="molecule type" value="Genomic_DNA"/>
</dbReference>
<dbReference type="SMART" id="SM00367">
    <property type="entry name" value="LRR_CC"/>
    <property type="match status" value="4"/>
</dbReference>
<dbReference type="InterPro" id="IPR036047">
    <property type="entry name" value="F-box-like_dom_sf"/>
</dbReference>
<dbReference type="Gene3D" id="1.20.1280.50">
    <property type="match status" value="1"/>
</dbReference>
<evidence type="ECO:0000313" key="3">
    <source>
        <dbReference type="EMBL" id="CDH52882.1"/>
    </source>
</evidence>
<dbReference type="GO" id="GO:0019005">
    <property type="term" value="C:SCF ubiquitin ligase complex"/>
    <property type="evidence" value="ECO:0007669"/>
    <property type="project" value="TreeGrafter"/>
</dbReference>
<dbReference type="SUPFAM" id="SSF52047">
    <property type="entry name" value="RNI-like"/>
    <property type="match status" value="2"/>
</dbReference>
<feature type="region of interest" description="Disordered" evidence="1">
    <location>
        <begin position="1"/>
        <end position="32"/>
    </location>
</feature>
<feature type="region of interest" description="Disordered" evidence="1">
    <location>
        <begin position="217"/>
        <end position="237"/>
    </location>
</feature>
<keyword evidence="4" id="KW-1185">Reference proteome</keyword>
<gene>
    <name evidence="3" type="ORF">LCOR_04315.1</name>
</gene>
<evidence type="ECO:0000313" key="4">
    <source>
        <dbReference type="Proteomes" id="UP000027586"/>
    </source>
</evidence>
<dbReference type="STRING" id="1263082.A0A068RTE4"/>
<organism evidence="3 4">
    <name type="scientific">Lichtheimia corymbifera JMRC:FSU:9682</name>
    <dbReference type="NCBI Taxonomy" id="1263082"/>
    <lineage>
        <taxon>Eukaryota</taxon>
        <taxon>Fungi</taxon>
        <taxon>Fungi incertae sedis</taxon>
        <taxon>Mucoromycota</taxon>
        <taxon>Mucoromycotina</taxon>
        <taxon>Mucoromycetes</taxon>
        <taxon>Mucorales</taxon>
        <taxon>Lichtheimiaceae</taxon>
        <taxon>Lichtheimia</taxon>
    </lineage>
</organism>
<dbReference type="PANTHER" id="PTHR13318">
    <property type="entry name" value="PARTNER OF PAIRED, ISOFORM B-RELATED"/>
    <property type="match status" value="1"/>
</dbReference>
<proteinExistence type="predicted"/>
<feature type="compositionally biased region" description="Polar residues" evidence="1">
    <location>
        <begin position="9"/>
        <end position="18"/>
    </location>
</feature>
<dbReference type="InterPro" id="IPR032675">
    <property type="entry name" value="LRR_dom_sf"/>
</dbReference>
<sequence length="597" mass="67625">MCKRHQEQITDASMSITQQRKRTAHASHDAPMSTLMDDDKAAAAAVDFVGRLPWDVTWAIFTRLNFPERVKCTRVSKNWRTSLCEWPGMYRDVHIALRESDRDSWLKWIPDAERPIQRFSFFGNTVQMKKTFDMIRQKGHSRIHTLVIGSIYAWDTVDLSTEEQLSTLTGMLELTGHNLKTLEFRHAFFPAQRVIPRVLSTCQRLQTLVCKMENIEENQEEEQQNEDEEEQNVSPTWAPELPMPWLTELVWSAEVVLPLERLLPLCTSLHLLVMDAAECGPMNVLQRIDLLCPSLRHVHLLDTDAITHLELHDVRAPNASGPGLQSLALTHVDGLCDRDLLPLLERNHRTLELVSVIHDTPLEHYWAALAHYGAPRLSHLVLRHTGPEDDLCRLLLQCPALEHVTLMQCQSGRTMDALTRLVSLRSLTIYDGAETALDRAMCFARAPAIGLRTLHLIRSRFVTDDFLETMVRELNTELTSLDVSGCEQLTSAGLQRAIQELARSQQLRSLGLADLDCVDDDVLCALGAIQSLHTLDISRCYRVSDRGVSALVFDGCTSLRRLVMHDCLVTHATTTRIANKLDTAFPDETSIVDTLPY</sequence>
<accession>A0A068RTE4</accession>
<dbReference type="Gene3D" id="3.80.10.10">
    <property type="entry name" value="Ribonuclease Inhibitor"/>
    <property type="match status" value="1"/>
</dbReference>